<dbReference type="PANTHER" id="PTHR42855:SF2">
    <property type="entry name" value="DRUG RESISTANCE ABC TRANSPORTER,ATP-BINDING PROTEIN"/>
    <property type="match status" value="1"/>
</dbReference>
<dbReference type="Pfam" id="PF00005">
    <property type="entry name" value="ABC_tran"/>
    <property type="match status" value="2"/>
</dbReference>
<accession>A0A116R9P4</accession>
<keyword evidence="3" id="KW-0067">ATP-binding</keyword>
<feature type="coiled-coil region" evidence="4">
    <location>
        <begin position="283"/>
        <end position="313"/>
    </location>
</feature>
<dbReference type="InterPro" id="IPR027417">
    <property type="entry name" value="P-loop_NTPase"/>
</dbReference>
<dbReference type="InterPro" id="IPR051309">
    <property type="entry name" value="ABCF_ATPase"/>
</dbReference>
<dbReference type="GO" id="GO:0016887">
    <property type="term" value="F:ATP hydrolysis activity"/>
    <property type="evidence" value="ECO:0007669"/>
    <property type="project" value="InterPro"/>
</dbReference>
<dbReference type="InterPro" id="IPR037118">
    <property type="entry name" value="Val-tRNA_synth_C_sf"/>
</dbReference>
<evidence type="ECO:0000259" key="6">
    <source>
        <dbReference type="PROSITE" id="PS50893"/>
    </source>
</evidence>
<dbReference type="FunFam" id="3.40.50.300:FF:000011">
    <property type="entry name" value="Putative ABC transporter ATP-binding component"/>
    <property type="match status" value="1"/>
</dbReference>
<feature type="region of interest" description="Disordered" evidence="5">
    <location>
        <begin position="572"/>
        <end position="593"/>
    </location>
</feature>
<dbReference type="Pfam" id="PF16326">
    <property type="entry name" value="ABC_tran_CTD"/>
    <property type="match status" value="1"/>
</dbReference>
<keyword evidence="2" id="KW-0547">Nucleotide-binding</keyword>
<evidence type="ECO:0000256" key="2">
    <source>
        <dbReference type="ARBA" id="ARBA00022741"/>
    </source>
</evidence>
<keyword evidence="1" id="KW-0677">Repeat</keyword>
<evidence type="ECO:0000313" key="8">
    <source>
        <dbReference type="Proteomes" id="UP000075182"/>
    </source>
</evidence>
<dbReference type="GO" id="GO:0005524">
    <property type="term" value="F:ATP binding"/>
    <property type="evidence" value="ECO:0007669"/>
    <property type="project" value="UniProtKB-KW"/>
</dbReference>
<dbReference type="InterPro" id="IPR003593">
    <property type="entry name" value="AAA+_ATPase"/>
</dbReference>
<gene>
    <name evidence="7" type="primary">yheS_3</name>
    <name evidence="7" type="ORF">ERS132536_00770</name>
</gene>
<dbReference type="Pfam" id="PF12848">
    <property type="entry name" value="ABC_tran_Xtn"/>
    <property type="match status" value="1"/>
</dbReference>
<dbReference type="GO" id="GO:0003677">
    <property type="term" value="F:DNA binding"/>
    <property type="evidence" value="ECO:0007669"/>
    <property type="project" value="InterPro"/>
</dbReference>
<evidence type="ECO:0000256" key="4">
    <source>
        <dbReference type="SAM" id="Coils"/>
    </source>
</evidence>
<organism evidence="7 8">
    <name type="scientific">Streptococcus suis</name>
    <dbReference type="NCBI Taxonomy" id="1307"/>
    <lineage>
        <taxon>Bacteria</taxon>
        <taxon>Bacillati</taxon>
        <taxon>Bacillota</taxon>
        <taxon>Bacilli</taxon>
        <taxon>Lactobacillales</taxon>
        <taxon>Streptococcaceae</taxon>
        <taxon>Streptococcus</taxon>
    </lineage>
</organism>
<dbReference type="SUPFAM" id="SSF52540">
    <property type="entry name" value="P-loop containing nucleoside triphosphate hydrolases"/>
    <property type="match status" value="2"/>
</dbReference>
<feature type="domain" description="ABC transporter" evidence="6">
    <location>
        <begin position="365"/>
        <end position="579"/>
    </location>
</feature>
<protein>
    <submittedName>
        <fullName evidence="7">ABC transporter ATPase</fullName>
    </submittedName>
</protein>
<sequence length="670" mass="76247">MAWSKYFLRRTVTVKSLFFVEIRKRIPHCYPKLWYNIFMIILSGNKIERSFAGEVLFNNINIQVDERDRIALVGKNGAGKSTLLKILVGEEAATSGDISTKRDLSLSYLAQDSRFESENTIYDEMLHVFDDLRMTEKRLRYMEEQMGSLSGNELDQLMKTYDSLSEEFRLAGGFSYEADIRAILNGFKFDQTMWDMKISELSGGQNTRLALAKMLLESPELVVLDEPTNHLDIDTIAWLENYLVHYKGALIIVSHDRYFLDKVATLTLDLTKHSLDRYVGNYSQFVELKEQKLQTELQNYEKQQKEIAKLEDFVQKNIVRASTTKRAQARRKQLEKMDRLDKPTTGQKSANMTFQSDKTSGNIVLTVENAAVGYDGDILSQPISIDQRKLDAIAIVGPNGIGKTTLLKSIIGALPFIKGEAKLGANVEVGYYGQTQSALTPSNTVLEELWSAFPTTPEVEIRNRLGAFLFSGDDVKKSVSMLSGGEKARLLLTKLSMENNNFLILDEPTNHLDIDSKEVLENALIDFDGTLLFVSHDRYFINRVATKVLEISETGSTLYLGDYDYYLEKKAEQEAEAQPDQLESTSQSAGAMDYQAQKENQKEQRKLARRIEQIEAEIETIENRLSELNQAMLETNDIGQLTDYQKEIDQLTSQQESLMEEWEELSEQMG</sequence>
<dbReference type="EMBL" id="FIMD01000004">
    <property type="protein sequence ID" value="CYX56157.1"/>
    <property type="molecule type" value="Genomic_DNA"/>
</dbReference>
<dbReference type="InterPro" id="IPR003439">
    <property type="entry name" value="ABC_transporter-like_ATP-bd"/>
</dbReference>
<dbReference type="Proteomes" id="UP000075182">
    <property type="component" value="Unassembled WGS sequence"/>
</dbReference>
<evidence type="ECO:0000256" key="3">
    <source>
        <dbReference type="ARBA" id="ARBA00022840"/>
    </source>
</evidence>
<dbReference type="PANTHER" id="PTHR42855">
    <property type="entry name" value="ABC TRANSPORTER ATP-BINDING SUBUNIT"/>
    <property type="match status" value="1"/>
</dbReference>
<evidence type="ECO:0000256" key="1">
    <source>
        <dbReference type="ARBA" id="ARBA00022737"/>
    </source>
</evidence>
<keyword evidence="4" id="KW-0175">Coiled coil</keyword>
<dbReference type="FunFam" id="3.40.50.300:FF:000309">
    <property type="entry name" value="ABC transporter ATP-binding protein"/>
    <property type="match status" value="1"/>
</dbReference>
<name>A0A116R9P4_STRSU</name>
<dbReference type="InterPro" id="IPR032524">
    <property type="entry name" value="ABC_tran_C"/>
</dbReference>
<evidence type="ECO:0000256" key="5">
    <source>
        <dbReference type="SAM" id="MobiDB-lite"/>
    </source>
</evidence>
<reference evidence="7 8" key="1">
    <citation type="submission" date="2016-02" db="EMBL/GenBank/DDBJ databases">
        <authorList>
            <consortium name="Pathogen Informatics"/>
        </authorList>
    </citation>
    <scope>NUCLEOTIDE SEQUENCE [LARGE SCALE GENOMIC DNA]</scope>
    <source>
        <strain evidence="7 8">SS999</strain>
    </source>
</reference>
<dbReference type="AlphaFoldDB" id="A0A116R9P4"/>
<dbReference type="SMART" id="SM00382">
    <property type="entry name" value="AAA"/>
    <property type="match status" value="2"/>
</dbReference>
<dbReference type="Gene3D" id="1.10.287.380">
    <property type="entry name" value="Valyl-tRNA synthetase, C-terminal domain"/>
    <property type="match status" value="1"/>
</dbReference>
<evidence type="ECO:0000313" key="7">
    <source>
        <dbReference type="EMBL" id="CYX56157.1"/>
    </source>
</evidence>
<dbReference type="InterPro" id="IPR032781">
    <property type="entry name" value="ABC_tran_Xtn"/>
</dbReference>
<feature type="domain" description="ABC transporter" evidence="6">
    <location>
        <begin position="42"/>
        <end position="297"/>
    </location>
</feature>
<dbReference type="PROSITE" id="PS50893">
    <property type="entry name" value="ABC_TRANSPORTER_2"/>
    <property type="match status" value="2"/>
</dbReference>
<proteinExistence type="predicted"/>
<dbReference type="Gene3D" id="3.40.50.300">
    <property type="entry name" value="P-loop containing nucleotide triphosphate hydrolases"/>
    <property type="match status" value="2"/>
</dbReference>
<dbReference type="CDD" id="cd03221">
    <property type="entry name" value="ABCF_EF-3"/>
    <property type="match status" value="2"/>
</dbReference>